<evidence type="ECO:0000256" key="6">
    <source>
        <dbReference type="ARBA" id="ARBA00023180"/>
    </source>
</evidence>
<evidence type="ECO:0000256" key="4">
    <source>
        <dbReference type="ARBA" id="ARBA00022963"/>
    </source>
</evidence>
<dbReference type="GO" id="GO:0016042">
    <property type="term" value="P:lipid catabolic process"/>
    <property type="evidence" value="ECO:0007669"/>
    <property type="project" value="UniProtKB-KW"/>
</dbReference>
<dbReference type="AlphaFoldDB" id="A0A8K0CKJ6"/>
<dbReference type="SUPFAM" id="SSF53474">
    <property type="entry name" value="alpha/beta-Hydrolases"/>
    <property type="match status" value="2"/>
</dbReference>
<feature type="domain" description="Partial AB-hydrolase lipase" evidence="8">
    <location>
        <begin position="382"/>
        <end position="442"/>
    </location>
</feature>
<proteinExistence type="inferred from homology"/>
<dbReference type="GO" id="GO:0016787">
    <property type="term" value="F:hydrolase activity"/>
    <property type="evidence" value="ECO:0007669"/>
    <property type="project" value="UniProtKB-KW"/>
</dbReference>
<dbReference type="OrthoDB" id="9974421at2759"/>
<evidence type="ECO:0000256" key="1">
    <source>
        <dbReference type="ARBA" id="ARBA00010701"/>
    </source>
</evidence>
<dbReference type="FunFam" id="3.40.50.1820:FF:000021">
    <property type="entry name" value="Lipase"/>
    <property type="match status" value="1"/>
</dbReference>
<evidence type="ECO:0000256" key="3">
    <source>
        <dbReference type="ARBA" id="ARBA00022801"/>
    </source>
</evidence>
<comment type="similarity">
    <text evidence="1">Belongs to the AB hydrolase superfamily. Lipase family.</text>
</comment>
<evidence type="ECO:0000313" key="10">
    <source>
        <dbReference type="Proteomes" id="UP000801492"/>
    </source>
</evidence>
<dbReference type="Proteomes" id="UP000801492">
    <property type="component" value="Unassembled WGS sequence"/>
</dbReference>
<dbReference type="EMBL" id="VTPC01085985">
    <property type="protein sequence ID" value="KAF2886922.1"/>
    <property type="molecule type" value="Genomic_DNA"/>
</dbReference>
<feature type="signal peptide" evidence="7">
    <location>
        <begin position="1"/>
        <end position="21"/>
    </location>
</feature>
<keyword evidence="5" id="KW-0443">Lipid metabolism</keyword>
<organism evidence="9 10">
    <name type="scientific">Ignelater luminosus</name>
    <name type="common">Cucubano</name>
    <name type="synonym">Pyrophorus luminosus</name>
    <dbReference type="NCBI Taxonomy" id="2038154"/>
    <lineage>
        <taxon>Eukaryota</taxon>
        <taxon>Metazoa</taxon>
        <taxon>Ecdysozoa</taxon>
        <taxon>Arthropoda</taxon>
        <taxon>Hexapoda</taxon>
        <taxon>Insecta</taxon>
        <taxon>Pterygota</taxon>
        <taxon>Neoptera</taxon>
        <taxon>Endopterygota</taxon>
        <taxon>Coleoptera</taxon>
        <taxon>Polyphaga</taxon>
        <taxon>Elateriformia</taxon>
        <taxon>Elateroidea</taxon>
        <taxon>Elateridae</taxon>
        <taxon>Agrypninae</taxon>
        <taxon>Pyrophorini</taxon>
        <taxon>Ignelater</taxon>
    </lineage>
</organism>
<dbReference type="PANTHER" id="PTHR11005">
    <property type="entry name" value="LYSOSOMAL ACID LIPASE-RELATED"/>
    <property type="match status" value="1"/>
</dbReference>
<evidence type="ECO:0000259" key="8">
    <source>
        <dbReference type="Pfam" id="PF04083"/>
    </source>
</evidence>
<feature type="chain" id="PRO_5035447015" description="Partial AB-hydrolase lipase domain-containing protein" evidence="7">
    <location>
        <begin position="22"/>
        <end position="655"/>
    </location>
</feature>
<accession>A0A8K0CKJ6</accession>
<evidence type="ECO:0000256" key="2">
    <source>
        <dbReference type="ARBA" id="ARBA00022729"/>
    </source>
</evidence>
<dbReference type="InterPro" id="IPR029058">
    <property type="entry name" value="AB_hydrolase_fold"/>
</dbReference>
<dbReference type="Gene3D" id="3.40.50.1820">
    <property type="entry name" value="alpha/beta hydrolase"/>
    <property type="match status" value="2"/>
</dbReference>
<comment type="caution">
    <text evidence="9">The sequence shown here is derived from an EMBL/GenBank/DDBJ whole genome shotgun (WGS) entry which is preliminary data.</text>
</comment>
<sequence length="655" mass="75070">MSVKILSVLVLLGSAIYILFSFPKVHPDCGLNVKQLIEKYGFPFENHTVTTEDGYILALHRIPYGRIKNNDHKREPVLIMPGTFATSADWVNMGENSLGFILADRGYDVWLANYRGSTWSRKHVKLNPEVNKEQFWDWSFHDIGIYDLPALLDYILHISKEEKLFYIGHSQGAVDFFALNSEKPEYNKKFRLMIGLAPVGYFSNAKSSFVHFIAAYQNEIQAIVDRYQLYEILPHSPLLATISQTFCNDNSPFQGICAFIFYLAVGHSNQLNKTLIPVIVSNTPAGSSFKHWRHAAQVYISDGKVPKYDYGEQENLKKYGQPYPPEYNLTQITAPVALYYGANDVFCAQEDIDKTASMLRNVVVNKRVPDFNHIDVVWGIDVKQLIEKYGFPFENHVVTTEDGYILQLHRIPYGRKKHNYHKRALVLIVPGIFESSADWVNTGENSLGFILADRGYDVWLANYRGNRWSRRHIKLNPDVDKKEFWDWSFHDIGLYDLPAFIDYILHVTRHVQLFYIGHSQGTSNFFVLNSEKPEYNNKFRLMVGLGPAAYFSNSKTPIVYFLATYQNQIQALVDRYLLYELLQYSPWFATIGQTFCNGNLPFQDVCASIVYIAVAYSNQFNKSMIPVILSNAPAGGSYKHLAHLTQIYLSGGKCR</sequence>
<keyword evidence="3" id="KW-0378">Hydrolase</keyword>
<keyword evidence="6" id="KW-0325">Glycoprotein</keyword>
<evidence type="ECO:0000256" key="7">
    <source>
        <dbReference type="SAM" id="SignalP"/>
    </source>
</evidence>
<evidence type="ECO:0000313" key="9">
    <source>
        <dbReference type="EMBL" id="KAF2886922.1"/>
    </source>
</evidence>
<dbReference type="Pfam" id="PF04083">
    <property type="entry name" value="Abhydro_lipase"/>
    <property type="match status" value="2"/>
</dbReference>
<name>A0A8K0CKJ6_IGNLU</name>
<evidence type="ECO:0000256" key="5">
    <source>
        <dbReference type="ARBA" id="ARBA00023098"/>
    </source>
</evidence>
<protein>
    <recommendedName>
        <fullName evidence="8">Partial AB-hydrolase lipase domain-containing protein</fullName>
    </recommendedName>
</protein>
<keyword evidence="2 7" id="KW-0732">Signal</keyword>
<keyword evidence="4" id="KW-0442">Lipid degradation</keyword>
<dbReference type="InterPro" id="IPR006693">
    <property type="entry name" value="AB_hydrolase_lipase"/>
</dbReference>
<dbReference type="FunFam" id="3.40.50.1820:FF:000057">
    <property type="entry name" value="Lipase"/>
    <property type="match status" value="1"/>
</dbReference>
<keyword evidence="10" id="KW-1185">Reference proteome</keyword>
<reference evidence="9" key="1">
    <citation type="submission" date="2019-08" db="EMBL/GenBank/DDBJ databases">
        <title>The genome of the North American firefly Photinus pyralis.</title>
        <authorList>
            <consortium name="Photinus pyralis genome working group"/>
            <person name="Fallon T.R."/>
            <person name="Sander Lower S.E."/>
            <person name="Weng J.-K."/>
        </authorList>
    </citation>
    <scope>NUCLEOTIDE SEQUENCE</scope>
    <source>
        <strain evidence="9">TRF0915ILg1</strain>
        <tissue evidence="9">Whole body</tissue>
    </source>
</reference>
<gene>
    <name evidence="9" type="ORF">ILUMI_19252</name>
</gene>
<feature type="domain" description="Partial AB-hydrolase lipase" evidence="8">
    <location>
        <begin position="33"/>
        <end position="93"/>
    </location>
</feature>